<sequence length="357" mass="39450">MSNSTFECGFSSLNDVLNQAATHDTNITELVQSCQSICNLVWGTGNPDLSGIGANISYILQFVLIIIFGPIFLLVYGMRDRLGDYLNKRWGVDKEKIVVWVAEFVQLQDTFTDASAQFTISVSVAMIVRIKQGAPLYEITFLHALTSMQFLGLLSVLVASAATAKEKTGRRAALLILYGLVDFGFYMGLVGFLRTSKASWSHIQELGTACEGYGTILPGFTYAKSANFPNMSVNWKSDFNPHHFAHNLEIMGIVVGFILAGALGVCLTALICKGLYEVFRAANTAWLGFISFGFTPGVLFFLVEMERTRSVMRSLTGSEFQDNQWGFGQVVSLFLWIPLVIQIFFVRYRGAGASARY</sequence>
<gene>
    <name evidence="1" type="ORF">BDN72DRAFT_859158</name>
</gene>
<organism evidence="1 2">
    <name type="scientific">Pluteus cervinus</name>
    <dbReference type="NCBI Taxonomy" id="181527"/>
    <lineage>
        <taxon>Eukaryota</taxon>
        <taxon>Fungi</taxon>
        <taxon>Dikarya</taxon>
        <taxon>Basidiomycota</taxon>
        <taxon>Agaricomycotina</taxon>
        <taxon>Agaricomycetes</taxon>
        <taxon>Agaricomycetidae</taxon>
        <taxon>Agaricales</taxon>
        <taxon>Pluteineae</taxon>
        <taxon>Pluteaceae</taxon>
        <taxon>Pluteus</taxon>
    </lineage>
</organism>
<proteinExistence type="predicted"/>
<name>A0ACD3AQ41_9AGAR</name>
<reference evidence="1 2" key="1">
    <citation type="journal article" date="2019" name="Nat. Ecol. Evol.">
        <title>Megaphylogeny resolves global patterns of mushroom evolution.</title>
        <authorList>
            <person name="Varga T."/>
            <person name="Krizsan K."/>
            <person name="Foldi C."/>
            <person name="Dima B."/>
            <person name="Sanchez-Garcia M."/>
            <person name="Sanchez-Ramirez S."/>
            <person name="Szollosi G.J."/>
            <person name="Szarkandi J.G."/>
            <person name="Papp V."/>
            <person name="Albert L."/>
            <person name="Andreopoulos W."/>
            <person name="Angelini C."/>
            <person name="Antonin V."/>
            <person name="Barry K.W."/>
            <person name="Bougher N.L."/>
            <person name="Buchanan P."/>
            <person name="Buyck B."/>
            <person name="Bense V."/>
            <person name="Catcheside P."/>
            <person name="Chovatia M."/>
            <person name="Cooper J."/>
            <person name="Damon W."/>
            <person name="Desjardin D."/>
            <person name="Finy P."/>
            <person name="Geml J."/>
            <person name="Haridas S."/>
            <person name="Hughes K."/>
            <person name="Justo A."/>
            <person name="Karasinski D."/>
            <person name="Kautmanova I."/>
            <person name="Kiss B."/>
            <person name="Kocsube S."/>
            <person name="Kotiranta H."/>
            <person name="LaButti K.M."/>
            <person name="Lechner B.E."/>
            <person name="Liimatainen K."/>
            <person name="Lipzen A."/>
            <person name="Lukacs Z."/>
            <person name="Mihaltcheva S."/>
            <person name="Morgado L.N."/>
            <person name="Niskanen T."/>
            <person name="Noordeloos M.E."/>
            <person name="Ohm R.A."/>
            <person name="Ortiz-Santana B."/>
            <person name="Ovrebo C."/>
            <person name="Racz N."/>
            <person name="Riley R."/>
            <person name="Savchenko A."/>
            <person name="Shiryaev A."/>
            <person name="Soop K."/>
            <person name="Spirin V."/>
            <person name="Szebenyi C."/>
            <person name="Tomsovsky M."/>
            <person name="Tulloss R.E."/>
            <person name="Uehling J."/>
            <person name="Grigoriev I.V."/>
            <person name="Vagvolgyi C."/>
            <person name="Papp T."/>
            <person name="Martin F.M."/>
            <person name="Miettinen O."/>
            <person name="Hibbett D.S."/>
            <person name="Nagy L.G."/>
        </authorList>
    </citation>
    <scope>NUCLEOTIDE SEQUENCE [LARGE SCALE GENOMIC DNA]</scope>
    <source>
        <strain evidence="1 2">NL-1719</strain>
    </source>
</reference>
<evidence type="ECO:0000313" key="1">
    <source>
        <dbReference type="EMBL" id="TFK67424.1"/>
    </source>
</evidence>
<protein>
    <submittedName>
        <fullName evidence="1">Uncharacterized protein</fullName>
    </submittedName>
</protein>
<keyword evidence="2" id="KW-1185">Reference proteome</keyword>
<accession>A0ACD3AQ41</accession>
<evidence type="ECO:0000313" key="2">
    <source>
        <dbReference type="Proteomes" id="UP000308600"/>
    </source>
</evidence>
<dbReference type="Proteomes" id="UP000308600">
    <property type="component" value="Unassembled WGS sequence"/>
</dbReference>
<dbReference type="EMBL" id="ML208376">
    <property type="protein sequence ID" value="TFK67424.1"/>
    <property type="molecule type" value="Genomic_DNA"/>
</dbReference>